<name>A0ABT2B4D8_9ACTN</name>
<proteinExistence type="predicted"/>
<sequence>MMSHSLQQDVLVITVHEDPGVDGRAGLLTDIGDLVRVRRPAFAVIVLDDDAATEAVVSVVLRAHRLCSDLGVVLSVAACGAPVRRLLEAGADTRGIRLVIHARAETAIATATALTAAA</sequence>
<dbReference type="RefSeq" id="WP_258779965.1">
    <property type="nucleotide sequence ID" value="NZ_JANUGP010000014.1"/>
</dbReference>
<protein>
    <submittedName>
        <fullName evidence="1">Uncharacterized protein</fullName>
    </submittedName>
</protein>
<comment type="caution">
    <text evidence="1">The sequence shown here is derived from an EMBL/GenBank/DDBJ whole genome shotgun (WGS) entry which is preliminary data.</text>
</comment>
<accession>A0ABT2B4D8</accession>
<evidence type="ECO:0000313" key="1">
    <source>
        <dbReference type="EMBL" id="MCS0603366.1"/>
    </source>
</evidence>
<dbReference type="EMBL" id="JANUGP010000014">
    <property type="protein sequence ID" value="MCS0603366.1"/>
    <property type="molecule type" value="Genomic_DNA"/>
</dbReference>
<dbReference type="Proteomes" id="UP001205612">
    <property type="component" value="Unassembled WGS sequence"/>
</dbReference>
<reference evidence="1 2" key="1">
    <citation type="submission" date="2022-08" db="EMBL/GenBank/DDBJ databases">
        <authorList>
            <person name="Somphong A."/>
            <person name="Phongsopitanun W."/>
        </authorList>
    </citation>
    <scope>NUCLEOTIDE SEQUENCE [LARGE SCALE GENOMIC DNA]</scope>
    <source>
        <strain evidence="1 2">LP11</strain>
    </source>
</reference>
<keyword evidence="2" id="KW-1185">Reference proteome</keyword>
<evidence type="ECO:0000313" key="2">
    <source>
        <dbReference type="Proteomes" id="UP001205612"/>
    </source>
</evidence>
<gene>
    <name evidence="1" type="ORF">NX794_19415</name>
</gene>
<organism evidence="1 2">
    <name type="scientific">Streptomyces pyxinicus</name>
    <dbReference type="NCBI Taxonomy" id="2970331"/>
    <lineage>
        <taxon>Bacteria</taxon>
        <taxon>Bacillati</taxon>
        <taxon>Actinomycetota</taxon>
        <taxon>Actinomycetes</taxon>
        <taxon>Kitasatosporales</taxon>
        <taxon>Streptomycetaceae</taxon>
        <taxon>Streptomyces</taxon>
    </lineage>
</organism>